<dbReference type="PANTHER" id="PTHR32322:SF9">
    <property type="entry name" value="AMINO-ACID METABOLITE EFFLUX PUMP-RELATED"/>
    <property type="match status" value="1"/>
</dbReference>
<dbReference type="Proteomes" id="UP000031271">
    <property type="component" value="Chromosome"/>
</dbReference>
<dbReference type="EMBL" id="FNHO01000002">
    <property type="protein sequence ID" value="SDM11515.1"/>
    <property type="molecule type" value="Genomic_DNA"/>
</dbReference>
<organism evidence="7 9">
    <name type="scientific">Stutzerimonas balearica DSM 6083</name>
    <dbReference type="NCBI Taxonomy" id="1123016"/>
    <lineage>
        <taxon>Bacteria</taxon>
        <taxon>Pseudomonadati</taxon>
        <taxon>Pseudomonadota</taxon>
        <taxon>Gammaproteobacteria</taxon>
        <taxon>Pseudomonadales</taxon>
        <taxon>Pseudomonadaceae</taxon>
        <taxon>Stutzerimonas</taxon>
    </lineage>
</organism>
<dbReference type="PANTHER" id="PTHR32322">
    <property type="entry name" value="INNER MEMBRANE TRANSPORTER"/>
    <property type="match status" value="1"/>
</dbReference>
<feature type="transmembrane region" description="Helical" evidence="5">
    <location>
        <begin position="76"/>
        <end position="96"/>
    </location>
</feature>
<proteinExistence type="predicted"/>
<evidence type="ECO:0000256" key="5">
    <source>
        <dbReference type="SAM" id="Phobius"/>
    </source>
</evidence>
<feature type="domain" description="EamA" evidence="6">
    <location>
        <begin position="158"/>
        <end position="287"/>
    </location>
</feature>
<evidence type="ECO:0000313" key="9">
    <source>
        <dbReference type="Proteomes" id="UP000031271"/>
    </source>
</evidence>
<feature type="transmembrane region" description="Helical" evidence="5">
    <location>
        <begin position="153"/>
        <end position="173"/>
    </location>
</feature>
<evidence type="ECO:0000313" key="7">
    <source>
        <dbReference type="EMBL" id="AJE16123.1"/>
    </source>
</evidence>
<keyword evidence="3 5" id="KW-1133">Transmembrane helix</keyword>
<evidence type="ECO:0000313" key="10">
    <source>
        <dbReference type="Proteomes" id="UP000182276"/>
    </source>
</evidence>
<evidence type="ECO:0000256" key="2">
    <source>
        <dbReference type="ARBA" id="ARBA00022692"/>
    </source>
</evidence>
<dbReference type="InterPro" id="IPR000620">
    <property type="entry name" value="EamA_dom"/>
</dbReference>
<evidence type="ECO:0000256" key="4">
    <source>
        <dbReference type="ARBA" id="ARBA00023136"/>
    </source>
</evidence>
<dbReference type="RefSeq" id="WP_052264576.1">
    <property type="nucleotide sequence ID" value="NZ_CP007511.1"/>
</dbReference>
<dbReference type="Proteomes" id="UP000182276">
    <property type="component" value="Unassembled WGS sequence"/>
</dbReference>
<dbReference type="GO" id="GO:0016020">
    <property type="term" value="C:membrane"/>
    <property type="evidence" value="ECO:0007669"/>
    <property type="project" value="UniProtKB-SubCell"/>
</dbReference>
<dbReference type="EMBL" id="CP007511">
    <property type="protein sequence ID" value="AJE16123.1"/>
    <property type="molecule type" value="Genomic_DNA"/>
</dbReference>
<dbReference type="GeneID" id="77261049"/>
<sequence length="295" mass="30571">MNDNNHKAVAPSWHQAWLWPALFSLLAFAANSIFCRLALTEGGIDPQSFTVVRLASGALFLWLLTHRRRSPSAASGSWKGGLALFLYAYLFSVAYVELGAGVGALILFGAVQLTMFAWAWLKGERVRANVLIGMLIAFAGLIALLLPGANTPALGSSLLMLVAGAAWGAYSLIGRGSTDPVADTTGNFARSLVFLPGLALVLAWGEGPQLGAAGLLYAVASGALASGAGYVVWYGVVKRISAQQAATLQLSVPILAALGGVLLLGEPMSVRLLATSATVLGGVALALLPRRQTAA</sequence>
<reference evidence="7 9" key="3">
    <citation type="journal article" name="Genome Announc.">
        <title>Complete Genome Sequence of Pseudomonas balearica DSM 6083T.</title>
        <authorList>
            <person name="Bennasar-Figueras A."/>
            <person name="Salva-Serra F."/>
            <person name="Jaen-Luchoro D."/>
            <person name="Segui C."/>
            <person name="Aliaga F."/>
            <person name="Busquets A."/>
            <person name="Gomila M."/>
            <person name="Moore E.R."/>
            <person name="Lalucat J."/>
        </authorList>
    </citation>
    <scope>NUCLEOTIDE SEQUENCE [LARGE SCALE GENOMIC DNA]</scope>
    <source>
        <strain evidence="9">DSM 6083</strain>
        <strain evidence="7">DSM6083</strain>
    </source>
</reference>
<comment type="subcellular location">
    <subcellularLocation>
        <location evidence="1">Membrane</location>
        <topology evidence="1">Multi-pass membrane protein</topology>
    </subcellularLocation>
</comment>
<name>A0A8D3Y2M0_9GAMM</name>
<evidence type="ECO:0000256" key="1">
    <source>
        <dbReference type="ARBA" id="ARBA00004141"/>
    </source>
</evidence>
<dbReference type="SUPFAM" id="SSF103481">
    <property type="entry name" value="Multidrug resistance efflux transporter EmrE"/>
    <property type="match status" value="2"/>
</dbReference>
<keyword evidence="2 5" id="KW-0812">Transmembrane</keyword>
<protein>
    <submittedName>
        <fullName evidence="7">Membrane protein</fullName>
    </submittedName>
    <submittedName>
        <fullName evidence="8">Threonine/homoserine efflux transporter RhtA</fullName>
    </submittedName>
</protein>
<feature type="transmembrane region" description="Helical" evidence="5">
    <location>
        <begin position="46"/>
        <end position="64"/>
    </location>
</feature>
<dbReference type="Pfam" id="PF00892">
    <property type="entry name" value="EamA"/>
    <property type="match status" value="1"/>
</dbReference>
<keyword evidence="4 5" id="KW-0472">Membrane</keyword>
<dbReference type="InterPro" id="IPR037185">
    <property type="entry name" value="EmrE-like"/>
</dbReference>
<reference evidence="9" key="1">
    <citation type="submission" date="2014-03" db="EMBL/GenBank/DDBJ databases">
        <title>Complete genome of Pseudomonas balearica DSM 6083T, a sewage water isolate from an enrichment with 2-methylnaphthalene.</title>
        <authorList>
            <person name="Salva-Serra F."/>
            <person name="Jaen-Luchoro D."/>
            <person name="Busquets A."/>
            <person name="Pena A."/>
            <person name="Gomila M."/>
            <person name="Bosch R."/>
            <person name="Nogales B."/>
            <person name="Garcia-Valdes E."/>
            <person name="Lalucat J."/>
            <person name="Bennasar A."/>
        </authorList>
    </citation>
    <scope>NUCLEOTIDE SEQUENCE [LARGE SCALE GENOMIC DNA]</scope>
    <source>
        <strain evidence="9">DSM 6083</strain>
    </source>
</reference>
<feature type="transmembrane region" description="Helical" evidence="5">
    <location>
        <begin position="245"/>
        <end position="264"/>
    </location>
</feature>
<feature type="transmembrane region" description="Helical" evidence="5">
    <location>
        <begin position="102"/>
        <end position="121"/>
    </location>
</feature>
<accession>A0A8D3Y2M0</accession>
<feature type="transmembrane region" description="Helical" evidence="5">
    <location>
        <begin position="16"/>
        <end position="34"/>
    </location>
</feature>
<feature type="transmembrane region" description="Helical" evidence="5">
    <location>
        <begin position="185"/>
        <end position="204"/>
    </location>
</feature>
<feature type="transmembrane region" description="Helical" evidence="5">
    <location>
        <begin position="128"/>
        <end position="147"/>
    </location>
</feature>
<feature type="transmembrane region" description="Helical" evidence="5">
    <location>
        <begin position="210"/>
        <end position="233"/>
    </location>
</feature>
<dbReference type="InterPro" id="IPR050638">
    <property type="entry name" value="AA-Vitamin_Transporters"/>
</dbReference>
<dbReference type="KEGG" id="pbm:CL52_14185"/>
<evidence type="ECO:0000313" key="8">
    <source>
        <dbReference type="EMBL" id="SDM11515.1"/>
    </source>
</evidence>
<reference evidence="8 10" key="2">
    <citation type="submission" date="2016-10" db="EMBL/GenBank/DDBJ databases">
        <authorList>
            <person name="Varghese N."/>
            <person name="Submissions S."/>
        </authorList>
    </citation>
    <scope>NUCLEOTIDE SEQUENCE [LARGE SCALE GENOMIC DNA]</scope>
    <source>
        <strain evidence="8 10">DSM 6083</strain>
    </source>
</reference>
<gene>
    <name evidence="7" type="ORF">CL52_14185</name>
    <name evidence="8" type="ORF">SAMN05660875_102316</name>
</gene>
<evidence type="ECO:0000256" key="3">
    <source>
        <dbReference type="ARBA" id="ARBA00022989"/>
    </source>
</evidence>
<evidence type="ECO:0000259" key="6">
    <source>
        <dbReference type="Pfam" id="PF00892"/>
    </source>
</evidence>
<keyword evidence="10" id="KW-1185">Reference proteome</keyword>
<dbReference type="AlphaFoldDB" id="A0A8D3Y2M0"/>
<feature type="transmembrane region" description="Helical" evidence="5">
    <location>
        <begin position="270"/>
        <end position="288"/>
    </location>
</feature>